<feature type="coiled-coil region" evidence="3">
    <location>
        <begin position="170"/>
        <end position="197"/>
    </location>
</feature>
<evidence type="ECO:0000256" key="1">
    <source>
        <dbReference type="ARBA" id="ARBA00009291"/>
    </source>
</evidence>
<name>A0A1V9YI40_ACHHY</name>
<feature type="coiled-coil region" evidence="3">
    <location>
        <begin position="257"/>
        <end position="291"/>
    </location>
</feature>
<dbReference type="PANTHER" id="PTHR47057">
    <property type="entry name" value="AFADIN/ALPHA-ACTININ-BINDING"/>
    <property type="match status" value="1"/>
</dbReference>
<keyword evidence="6" id="KW-1185">Reference proteome</keyword>
<evidence type="ECO:0000313" key="6">
    <source>
        <dbReference type="Proteomes" id="UP000243579"/>
    </source>
</evidence>
<keyword evidence="2 3" id="KW-0175">Coiled coil</keyword>
<sequence length="533" mass="61046">MDPDGVVTTTSARGYVMDFGDVFLSREKEVDAEASVAPVEALQIRRPSTKPWQLPEYNSLDDNAAYLNRQIELQHIGVAAPVEDLRFATDLSEADVRRIMDCIHWLLHSRREEILRNDELTEQFARLEKEVARKNNQLQITTIHLDTERKKNADLENLMATRDATMAREKQALQFDKKALERKLQHVDSNYKAQLRKSEVLYERLQKQYTQHLTKASTDKRGMALGKELNGRSDCLRLRKEAQKKTAGEHQIVNKILKSYEQQHTQLVGENDRLRQHLVKFNSELKQLAAEFKATTRWLTNQQDASEEVQLQLQLPADDVPANMFTLPIEASGNNVIAMVEDRLDALRSKIGRLMEIQHERHVTSLQEQLRDALRIIQEQDQLIRLALDDAAPKLGADPRLELSQLEDMMEALSHEKQALAITAEHMASERSLFTAQAEKLDHDRLAFEVPTAKAFRQEVFLDDRDERVRPDSKKRHRPAVEPPSPVSLLGLPLPPTPETTRLLRDIGMDKHGQPMRADVCEMEDVDMAPLDG</sequence>
<reference evidence="5 6" key="1">
    <citation type="journal article" date="2014" name="Genome Biol. Evol.">
        <title>The secreted proteins of Achlya hypogyna and Thraustotheca clavata identify the ancestral oomycete secretome and reveal gene acquisitions by horizontal gene transfer.</title>
        <authorList>
            <person name="Misner I."/>
            <person name="Blouin N."/>
            <person name="Leonard G."/>
            <person name="Richards T.A."/>
            <person name="Lane C.E."/>
        </authorList>
    </citation>
    <scope>NUCLEOTIDE SEQUENCE [LARGE SCALE GENOMIC DNA]</scope>
    <source>
        <strain evidence="5 6">ATCC 48635</strain>
    </source>
</reference>
<evidence type="ECO:0000256" key="2">
    <source>
        <dbReference type="ARBA" id="ARBA00023054"/>
    </source>
</evidence>
<evidence type="ECO:0000313" key="5">
    <source>
        <dbReference type="EMBL" id="OQR85370.1"/>
    </source>
</evidence>
<dbReference type="AlphaFoldDB" id="A0A1V9YI40"/>
<evidence type="ECO:0000256" key="3">
    <source>
        <dbReference type="SAM" id="Coils"/>
    </source>
</evidence>
<evidence type="ECO:0000256" key="4">
    <source>
        <dbReference type="SAM" id="MobiDB-lite"/>
    </source>
</evidence>
<dbReference type="Proteomes" id="UP000243579">
    <property type="component" value="Unassembled WGS sequence"/>
</dbReference>
<proteinExistence type="inferred from homology"/>
<organism evidence="5 6">
    <name type="scientific">Achlya hypogyna</name>
    <name type="common">Oomycete</name>
    <name type="synonym">Protoachlya hypogyna</name>
    <dbReference type="NCBI Taxonomy" id="1202772"/>
    <lineage>
        <taxon>Eukaryota</taxon>
        <taxon>Sar</taxon>
        <taxon>Stramenopiles</taxon>
        <taxon>Oomycota</taxon>
        <taxon>Saprolegniomycetes</taxon>
        <taxon>Saprolegniales</taxon>
        <taxon>Achlyaceae</taxon>
        <taxon>Achlya</taxon>
    </lineage>
</organism>
<protein>
    <submittedName>
        <fullName evidence="5">Uncharacterized protein</fullName>
    </submittedName>
</protein>
<feature type="coiled-coil region" evidence="3">
    <location>
        <begin position="363"/>
        <end position="423"/>
    </location>
</feature>
<comment type="similarity">
    <text evidence="1">Belongs to the ADIP family.</text>
</comment>
<dbReference type="Pfam" id="PF11559">
    <property type="entry name" value="ADIP"/>
    <property type="match status" value="1"/>
</dbReference>
<feature type="coiled-coil region" evidence="3">
    <location>
        <begin position="110"/>
        <end position="137"/>
    </location>
</feature>
<dbReference type="EMBL" id="JNBR01001700">
    <property type="protein sequence ID" value="OQR85370.1"/>
    <property type="molecule type" value="Genomic_DNA"/>
</dbReference>
<dbReference type="OrthoDB" id="72253at2759"/>
<gene>
    <name evidence="5" type="ORF">ACHHYP_11906</name>
</gene>
<accession>A0A1V9YI40</accession>
<dbReference type="InterPro" id="IPR021622">
    <property type="entry name" value="Afadin/alpha-actinin-bd"/>
</dbReference>
<feature type="region of interest" description="Disordered" evidence="4">
    <location>
        <begin position="467"/>
        <end position="496"/>
    </location>
</feature>
<dbReference type="PANTHER" id="PTHR47057:SF1">
    <property type="entry name" value="AFADIN_ALPHA-ACTININ-BINDING PROTEIN"/>
    <property type="match status" value="1"/>
</dbReference>
<comment type="caution">
    <text evidence="5">The sequence shown here is derived from an EMBL/GenBank/DDBJ whole genome shotgun (WGS) entry which is preliminary data.</text>
</comment>